<dbReference type="Gene3D" id="3.40.50.740">
    <property type="match status" value="1"/>
</dbReference>
<dbReference type="SMART" id="SM00926">
    <property type="entry name" value="Molybdop_Fe4S4"/>
    <property type="match status" value="1"/>
</dbReference>
<dbReference type="InterPro" id="IPR006657">
    <property type="entry name" value="MoPterin_dinucl-bd_dom"/>
</dbReference>
<evidence type="ECO:0000256" key="8">
    <source>
        <dbReference type="ARBA" id="ARBA00023004"/>
    </source>
</evidence>
<dbReference type="InterPro" id="IPR006656">
    <property type="entry name" value="Mopterin_OxRdtase"/>
</dbReference>
<organism evidence="12 13">
    <name type="scientific">Thiomicrorhabdus lithotrophica</name>
    <dbReference type="NCBI Taxonomy" id="2949997"/>
    <lineage>
        <taxon>Bacteria</taxon>
        <taxon>Pseudomonadati</taxon>
        <taxon>Pseudomonadota</taxon>
        <taxon>Gammaproteobacteria</taxon>
        <taxon>Thiotrichales</taxon>
        <taxon>Piscirickettsiaceae</taxon>
        <taxon>Thiomicrorhabdus</taxon>
    </lineage>
</organism>
<dbReference type="Pfam" id="PF01568">
    <property type="entry name" value="Molydop_binding"/>
    <property type="match status" value="1"/>
</dbReference>
<dbReference type="Proteomes" id="UP001222275">
    <property type="component" value="Chromosome"/>
</dbReference>
<evidence type="ECO:0000256" key="3">
    <source>
        <dbReference type="ARBA" id="ARBA00008747"/>
    </source>
</evidence>
<evidence type="ECO:0000256" key="1">
    <source>
        <dbReference type="ARBA" id="ARBA00001942"/>
    </source>
</evidence>
<keyword evidence="6" id="KW-0479">Metal-binding</keyword>
<dbReference type="InterPro" id="IPR007419">
    <property type="entry name" value="BFD-like_2Fe2S-bd_dom"/>
</dbReference>
<dbReference type="InterPro" id="IPR009010">
    <property type="entry name" value="Asp_de-COase-like_dom_sf"/>
</dbReference>
<dbReference type="SUPFAM" id="SSF50692">
    <property type="entry name" value="ADC-like"/>
    <property type="match status" value="1"/>
</dbReference>
<name>A0ABY8CCP2_9GAMM</name>
<keyword evidence="9" id="KW-0411">Iron-sulfur</keyword>
<evidence type="ECO:0000313" key="13">
    <source>
        <dbReference type="Proteomes" id="UP001222275"/>
    </source>
</evidence>
<dbReference type="CDD" id="cd02754">
    <property type="entry name" value="MopB_Nitrate-R-NapA-like"/>
    <property type="match status" value="1"/>
</dbReference>
<keyword evidence="13" id="KW-1185">Reference proteome</keyword>
<dbReference type="InterPro" id="IPR006963">
    <property type="entry name" value="Mopterin_OxRdtase_4Fe-4S_dom"/>
</dbReference>
<comment type="cofactor">
    <cofactor evidence="2">
        <name>[4Fe-4S] cluster</name>
        <dbReference type="ChEBI" id="CHEBI:49883"/>
    </cofactor>
</comment>
<evidence type="ECO:0000256" key="5">
    <source>
        <dbReference type="ARBA" id="ARBA00022505"/>
    </source>
</evidence>
<proteinExistence type="inferred from homology"/>
<dbReference type="InterPro" id="IPR041854">
    <property type="entry name" value="BFD-like_2Fe2S-bd_dom_sf"/>
</dbReference>
<dbReference type="RefSeq" id="WP_275596017.1">
    <property type="nucleotide sequence ID" value="NZ_CP102381.1"/>
</dbReference>
<evidence type="ECO:0000256" key="10">
    <source>
        <dbReference type="ARBA" id="ARBA00023063"/>
    </source>
</evidence>
<evidence type="ECO:0000256" key="9">
    <source>
        <dbReference type="ARBA" id="ARBA00023014"/>
    </source>
</evidence>
<dbReference type="EMBL" id="CP102381">
    <property type="protein sequence ID" value="WEJ63761.1"/>
    <property type="molecule type" value="Genomic_DNA"/>
</dbReference>
<dbReference type="Pfam" id="PF04324">
    <property type="entry name" value="Fer2_BFD"/>
    <property type="match status" value="1"/>
</dbReference>
<dbReference type="Gene3D" id="2.20.25.90">
    <property type="entry name" value="ADC-like domains"/>
    <property type="match status" value="1"/>
</dbReference>
<comment type="cofactor">
    <cofactor evidence="1">
        <name>Mo-bis(molybdopterin guanine dinucleotide)</name>
        <dbReference type="ChEBI" id="CHEBI:60539"/>
    </cofactor>
</comment>
<evidence type="ECO:0000256" key="6">
    <source>
        <dbReference type="ARBA" id="ARBA00022723"/>
    </source>
</evidence>
<dbReference type="PANTHER" id="PTHR43105:SF9">
    <property type="entry name" value="NADPH-FE(3+) OXIDOREDUCTASE SUBUNIT ALPHA"/>
    <property type="match status" value="1"/>
</dbReference>
<dbReference type="InterPro" id="IPR027467">
    <property type="entry name" value="MopterinOxRdtase_cofactor_BS"/>
</dbReference>
<dbReference type="Pfam" id="PF04879">
    <property type="entry name" value="Molybdop_Fe4S4"/>
    <property type="match status" value="1"/>
</dbReference>
<dbReference type="Pfam" id="PF00384">
    <property type="entry name" value="Molybdopterin"/>
    <property type="match status" value="1"/>
</dbReference>
<dbReference type="Gene3D" id="2.40.40.20">
    <property type="match status" value="1"/>
</dbReference>
<sequence length="899" mass="99008">MTETSTIQTTCPYCGVGCGMDISPKPEKNSRSNKLAGFEVKVIGSEFHPANFGKLCVKGSSAGETVDFDGRMLNPQVNGEVVSWDSALSTVADKFRSVIDEHGSDAVAFYVSGQLLTEDYYVANKLIKGFLGTANIDTNSRLCMASAVVGYKRAFGSDTVPCSYEDLEQAELIVFVGSNAAWAHPIVYQRIAAEKRRRPDMKIVVVDPRKTATCDIADLHLNLKPGTDAVLFNGLLAQLSKSPALNQGYINAHTEGFADAIAKAVERQGTIEKVAEQCELSVEDLSQFYNWVIENDKMVSLYSQGVNQSSSGVDKSNAIINCHLATGRIGKEGMGPFSITGQPNAMGGREVGGLANQLAAHMDFNKPESIDKVARFWKAENMAQENGLKAIDMFNAVADKKIKAIWIMNTNPVVSMPDADAVKKALQDCEMVVVSDCMQNTDTTQVADVLFPALTWGETDGSVTNSDRTISRQRKFMQGPENARADWWIMTQVAHKLGLADKFQYESAADIFREHAALSGFENDGSRDFDISLLENMTDGEYSSMQPFQWPLTADKRHGTKRMFEDNYFFTPSGKAQFIAITPKAPVHPTTKEYPFILNTGRVRDQWHTMTRTAKTAKLMAHTDEPYVMVHPADATDNKLMEGELAKVENELGLVIARVRIDRGQRKGSLFVPIHWTAQYASHGRVDVLVQPVGDPLSGQPESKHSPVKIAPYYAKWHGFILSREPINTDGLEYWVKVKGKQFYRYEIAGESAIENYQAWSNSFLDKTGDILDYEDASQKRYRSARIENGKLQTVAFIAPSTELPPRSWLGSLFANEIIDSKTRLNLLAGQLSGAKDEGKIICSCFGVGINTIVEAIKKDKLTTVEAIGQALKAGTNCGSCIPELTEILTVEQAKELTS</sequence>
<protein>
    <submittedName>
        <fullName evidence="12">Molybdopterin-dependent oxidoreductase</fullName>
    </submittedName>
</protein>
<dbReference type="Gene3D" id="3.40.228.10">
    <property type="entry name" value="Dimethylsulfoxide Reductase, domain 2"/>
    <property type="match status" value="1"/>
</dbReference>
<dbReference type="InterPro" id="IPR050123">
    <property type="entry name" value="Prok_molybdopt-oxidoreductase"/>
</dbReference>
<evidence type="ECO:0000313" key="12">
    <source>
        <dbReference type="EMBL" id="WEJ63761.1"/>
    </source>
</evidence>
<keyword evidence="4" id="KW-0004">4Fe-4S</keyword>
<dbReference type="PROSITE" id="PS00551">
    <property type="entry name" value="MOLYBDOPTERIN_PROK_1"/>
    <property type="match status" value="1"/>
</dbReference>
<dbReference type="PANTHER" id="PTHR43105">
    <property type="entry name" value="RESPIRATORY NITRATE REDUCTASE"/>
    <property type="match status" value="1"/>
</dbReference>
<dbReference type="Gene3D" id="1.10.10.1100">
    <property type="entry name" value="BFD-like [2Fe-2S]-binding domain"/>
    <property type="match status" value="1"/>
</dbReference>
<evidence type="ECO:0000256" key="4">
    <source>
        <dbReference type="ARBA" id="ARBA00022485"/>
    </source>
</evidence>
<comment type="similarity">
    <text evidence="3">Belongs to the prokaryotic molybdopterin-containing oxidoreductase family. NasA/NapA/NarB subfamily.</text>
</comment>
<reference evidence="12 13" key="1">
    <citation type="submission" date="2022-06" db="EMBL/GenBank/DDBJ databases">
        <title>Thiomicrohabdus sp. nov, an obligately chemolithoautotrophic, sulfur-oxidizing bacterium isolated from beach of Guanyin Mountain. Amoy.</title>
        <authorList>
            <person name="Zhu H."/>
        </authorList>
    </citation>
    <scope>NUCLEOTIDE SEQUENCE [LARGE SCALE GENOMIC DNA]</scope>
    <source>
        <strain evidence="12 13">XGS-01</strain>
    </source>
</reference>
<dbReference type="PROSITE" id="PS51669">
    <property type="entry name" value="4FE4S_MOW_BIS_MGD"/>
    <property type="match status" value="1"/>
</dbReference>
<evidence type="ECO:0000256" key="7">
    <source>
        <dbReference type="ARBA" id="ARBA00023002"/>
    </source>
</evidence>
<keyword evidence="7" id="KW-0560">Oxidoreductase</keyword>
<gene>
    <name evidence="12" type="ORF">NR989_05320</name>
</gene>
<dbReference type="InterPro" id="IPR041957">
    <property type="entry name" value="CT_Nitrate-R-NapA-like"/>
</dbReference>
<dbReference type="SUPFAM" id="SSF53706">
    <property type="entry name" value="Formate dehydrogenase/DMSO reductase, domains 1-3"/>
    <property type="match status" value="1"/>
</dbReference>
<evidence type="ECO:0000259" key="11">
    <source>
        <dbReference type="PROSITE" id="PS51669"/>
    </source>
</evidence>
<keyword evidence="8" id="KW-0408">Iron</keyword>
<keyword evidence="10" id="KW-0534">Nitrate assimilation</keyword>
<evidence type="ECO:0000256" key="2">
    <source>
        <dbReference type="ARBA" id="ARBA00001966"/>
    </source>
</evidence>
<feature type="domain" description="4Fe-4S Mo/W bis-MGD-type" evidence="11">
    <location>
        <begin position="4"/>
        <end position="70"/>
    </location>
</feature>
<keyword evidence="5" id="KW-0500">Molybdenum</keyword>
<accession>A0ABY8CCP2</accession>
<dbReference type="CDD" id="cd02791">
    <property type="entry name" value="MopB_CT_Nitrate-R-NapA-like"/>
    <property type="match status" value="1"/>
</dbReference>